<keyword evidence="1" id="KW-1133">Transmembrane helix</keyword>
<comment type="caution">
    <text evidence="2">The sequence shown here is derived from an EMBL/GenBank/DDBJ whole genome shotgun (WGS) entry which is preliminary data.</text>
</comment>
<proteinExistence type="predicted"/>
<evidence type="ECO:0000256" key="1">
    <source>
        <dbReference type="SAM" id="Phobius"/>
    </source>
</evidence>
<dbReference type="Proteomes" id="UP000517916">
    <property type="component" value="Unassembled WGS sequence"/>
</dbReference>
<sequence length="162" mass="15671">MLGVGSGALVVLGVTLGAFEVVIVLGVTLGATVVGVTLGAFDVVIVVGVTLGAFEVVTVTGAFVVLVVGATVAAPSASEVAATASPPVPSTPTATAAATRARRELSTVGIRMEFLLGVTAPDRVCHGSSGVLTPLARGTPPICCTGAVTSPDQPAAPAALVV</sequence>
<feature type="transmembrane region" description="Helical" evidence="1">
    <location>
        <begin position="43"/>
        <end position="68"/>
    </location>
</feature>
<organism evidence="2 3">
    <name type="scientific">Kutzneria viridogrisea</name>
    <dbReference type="NCBI Taxonomy" id="47990"/>
    <lineage>
        <taxon>Bacteria</taxon>
        <taxon>Bacillati</taxon>
        <taxon>Actinomycetota</taxon>
        <taxon>Actinomycetes</taxon>
        <taxon>Pseudonocardiales</taxon>
        <taxon>Pseudonocardiaceae</taxon>
        <taxon>Kutzneria</taxon>
    </lineage>
</organism>
<name>A0ABR6BBL0_9PSEU</name>
<protein>
    <submittedName>
        <fullName evidence="2">Uncharacterized protein</fullName>
    </submittedName>
</protein>
<feature type="transmembrane region" description="Helical" evidence="1">
    <location>
        <begin position="7"/>
        <end position="31"/>
    </location>
</feature>
<dbReference type="EMBL" id="JACJID010000001">
    <property type="protein sequence ID" value="MBA8924259.1"/>
    <property type="molecule type" value="Genomic_DNA"/>
</dbReference>
<keyword evidence="1" id="KW-0472">Membrane</keyword>
<accession>A0ABR6BBL0</accession>
<keyword evidence="3" id="KW-1185">Reference proteome</keyword>
<evidence type="ECO:0000313" key="2">
    <source>
        <dbReference type="EMBL" id="MBA8924259.1"/>
    </source>
</evidence>
<keyword evidence="1" id="KW-0812">Transmembrane</keyword>
<evidence type="ECO:0000313" key="3">
    <source>
        <dbReference type="Proteomes" id="UP000517916"/>
    </source>
</evidence>
<gene>
    <name evidence="2" type="ORF">BC739_001456</name>
</gene>
<reference evidence="2 3" key="1">
    <citation type="submission" date="2020-08" db="EMBL/GenBank/DDBJ databases">
        <title>Genomic Encyclopedia of Archaeal and Bacterial Type Strains, Phase II (KMG-II): from individual species to whole genera.</title>
        <authorList>
            <person name="Goeker M."/>
        </authorList>
    </citation>
    <scope>NUCLEOTIDE SEQUENCE [LARGE SCALE GENOMIC DNA]</scope>
    <source>
        <strain evidence="2 3">DSM 43850</strain>
    </source>
</reference>